<dbReference type="EMBL" id="DS999411">
    <property type="protein sequence ID" value="EED34634.1"/>
    <property type="molecule type" value="Genomic_DNA"/>
</dbReference>
<dbReference type="InterPro" id="IPR029052">
    <property type="entry name" value="Metallo-depent_PP-like"/>
</dbReference>
<evidence type="ECO:0000313" key="2">
    <source>
        <dbReference type="Proteomes" id="UP000004699"/>
    </source>
</evidence>
<evidence type="ECO:0008006" key="3">
    <source>
        <dbReference type="Google" id="ProtNLM"/>
    </source>
</evidence>
<dbReference type="SUPFAM" id="SSF56300">
    <property type="entry name" value="Metallo-dependent phosphatases"/>
    <property type="match status" value="1"/>
</dbReference>
<name>B8KV79_9GAMM</name>
<sequence length="399" mass="44943">MPLAGIAEKNDSVNSRAFHLWVASDSHLDGDLKKRKRPGGDAIIPRESLAEAIRQSEGYNNDAAPAFDWHIGLLLGDFSGTHAATPSEAEGREVVRQFGSLRTHKREDIYTLIGNTDASPGQEWARKWIDPAGENPGVSGVDKRKMTYPIDGTWERYSFRVGNMLFLMMSDRNDLAPPIGKQGKQRGNYPAGAVTMETFEWWKKMVESNPDSIIISAHHHMLRDTTVASDRWEGYGVGSKEEFVEKWQRLYPEVPFGERTPLHPEDWRYHGYFPDGAPEGASYLYFVGDRADAGLFESYLEEHPGAIDIWLGGHTHSAPGDTFGDKSHVEKKWGVNFINVAALTKNLVRKYPPNSRLLSFSPGSNTAKVAFYMHDDQLSPRGWYAEMAREIELGKPFEW</sequence>
<organism evidence="1 2">
    <name type="scientific">Luminiphilus syltensis NOR5-1B</name>
    <dbReference type="NCBI Taxonomy" id="565045"/>
    <lineage>
        <taxon>Bacteria</taxon>
        <taxon>Pseudomonadati</taxon>
        <taxon>Pseudomonadota</taxon>
        <taxon>Gammaproteobacteria</taxon>
        <taxon>Cellvibrionales</taxon>
        <taxon>Halieaceae</taxon>
        <taxon>Luminiphilus</taxon>
    </lineage>
</organism>
<proteinExistence type="predicted"/>
<reference evidence="2" key="1">
    <citation type="journal article" date="2013" name="BMC Microbiol.">
        <title>Taxonomy and evolution of bacteriochlorophyll a-containing members of the OM60/NOR5 clade of marine gammaproteobacteria: description of Luminiphilus syltensis gen. nov., sp. nov., reclassification of Haliea rubra as Pseudohaliea rubra gen. nov., comb. nov., and emendation of Chromatocurvus halotolerans.</title>
        <authorList>
            <person name="Spring S."/>
            <person name="Riedel T."/>
            <person name="Sproer C."/>
            <person name="Yan S."/>
            <person name="Harder J."/>
            <person name="Fuchs B.M."/>
        </authorList>
    </citation>
    <scope>NUCLEOTIDE SEQUENCE [LARGE SCALE GENOMIC DNA]</scope>
    <source>
        <strain evidence="2">NOR51-B</strain>
    </source>
</reference>
<keyword evidence="2" id="KW-1185">Reference proteome</keyword>
<accession>B8KV79</accession>
<dbReference type="eggNOG" id="COG1409">
    <property type="taxonomic scope" value="Bacteria"/>
</dbReference>
<gene>
    <name evidence="1" type="ORF">NOR51B_572</name>
</gene>
<evidence type="ECO:0000313" key="1">
    <source>
        <dbReference type="EMBL" id="EED34634.1"/>
    </source>
</evidence>
<dbReference type="Proteomes" id="UP000004699">
    <property type="component" value="Unassembled WGS sequence"/>
</dbReference>
<dbReference type="Gene3D" id="3.60.21.10">
    <property type="match status" value="1"/>
</dbReference>
<dbReference type="AlphaFoldDB" id="B8KV79"/>
<protein>
    <recommendedName>
        <fullName evidence="3">Calcineurin-like phosphoesterase domain-containing protein</fullName>
    </recommendedName>
</protein>
<dbReference type="HOGENOM" id="CLU_766870_0_0_6"/>